<dbReference type="InterPro" id="IPR033799">
    <property type="entry name" value="CdiA_EC869-like"/>
</dbReference>
<dbReference type="Gene3D" id="3.40.1350.110">
    <property type="match status" value="1"/>
</dbReference>
<organism evidence="2 3">
    <name type="scientific">Photorhabdus heterorhabditis</name>
    <dbReference type="NCBI Taxonomy" id="880156"/>
    <lineage>
        <taxon>Bacteria</taxon>
        <taxon>Pseudomonadati</taxon>
        <taxon>Pseudomonadota</taxon>
        <taxon>Gammaproteobacteria</taxon>
        <taxon>Enterobacterales</taxon>
        <taxon>Morganellaceae</taxon>
        <taxon>Photorhabdus</taxon>
    </lineage>
</organism>
<comment type="caution">
    <text evidence="2">The sequence shown here is derived from an EMBL/GenBank/DDBJ whole genome shotgun (WGS) entry which is preliminary data.</text>
</comment>
<feature type="non-terminal residue" evidence="2">
    <location>
        <position position="1"/>
    </location>
</feature>
<keyword evidence="3" id="KW-1185">Reference proteome</keyword>
<sequence>DFVATQMPAGSRLPENFRTFDFYDQKTGIATSVKTLDTRTAARVKDPKQIYTSMKGNIDAVVNFKEAGKGEDIIKMNMISQREVRIAVPKTTTPEQWEQINHAIAYGADKNVNVKITVVK</sequence>
<protein>
    <recommendedName>
        <fullName evidence="1">CdiA toxin EC869-like domain-containing protein</fullName>
    </recommendedName>
</protein>
<dbReference type="Proteomes" id="UP000037727">
    <property type="component" value="Unassembled WGS sequence"/>
</dbReference>
<proteinExistence type="predicted"/>
<reference evidence="2 3" key="1">
    <citation type="submission" date="2015-09" db="EMBL/GenBank/DDBJ databases">
        <title>Draft genome sequence and assembly of Photorhabdus sp. VMG, a bacterial symbiont associated with Heterorhabditis zealandica.</title>
        <authorList>
            <person name="Naidoo S."/>
            <person name="Featherston J."/>
            <person name="Mothupi B."/>
            <person name="Gray V.M."/>
        </authorList>
    </citation>
    <scope>NUCLEOTIDE SEQUENCE [LARGE SCALE GENOMIC DNA]</scope>
    <source>
        <strain evidence="2 3">VMG</strain>
    </source>
</reference>
<gene>
    <name evidence="2" type="ORF">AM629_21520</name>
</gene>
<name>A0ABR5K6H2_9GAMM</name>
<dbReference type="CDD" id="cd13444">
    <property type="entry name" value="CDI_toxin_EC869_like"/>
    <property type="match status" value="1"/>
</dbReference>
<dbReference type="Pfam" id="PF21111">
    <property type="entry name" value="CDI_toxin_EC869_like"/>
    <property type="match status" value="1"/>
</dbReference>
<dbReference type="EMBL" id="LJCS01000220">
    <property type="protein sequence ID" value="KOY60058.1"/>
    <property type="molecule type" value="Genomic_DNA"/>
</dbReference>
<evidence type="ECO:0000313" key="2">
    <source>
        <dbReference type="EMBL" id="KOY60058.1"/>
    </source>
</evidence>
<accession>A0ABR5K6H2</accession>
<evidence type="ECO:0000259" key="1">
    <source>
        <dbReference type="Pfam" id="PF21111"/>
    </source>
</evidence>
<feature type="domain" description="CdiA toxin EC869-like" evidence="1">
    <location>
        <begin position="1"/>
        <end position="117"/>
    </location>
</feature>
<evidence type="ECO:0000313" key="3">
    <source>
        <dbReference type="Proteomes" id="UP000037727"/>
    </source>
</evidence>